<evidence type="ECO:0000259" key="1">
    <source>
        <dbReference type="Pfam" id="PF22059"/>
    </source>
</evidence>
<feature type="domain" description="Glucuronosyltransferase GumK N-terminal" evidence="1">
    <location>
        <begin position="6"/>
        <end position="172"/>
    </location>
</feature>
<accession>A0ABX0K652</accession>
<sequence>MKNFLFLSVHDFRSRRKTCVHFMTTELAKRGHARFYSTGLSRLSEHRGDTRTDLADKANRIEVVDGVECYLQRGLWHPFRLKNPKLQPLEAAMFSLYRHRMTPVLRQWILEADEVFIESGMATVYIADVKRLNPKARIIYWAADDLTVIGAAETIRRDFIKNFDSIDLVRLPSPLLLSGMPHGRTSIFAPHGVDRAVMDIPRPSPYGEKPACVSVGSMLFDPTFFNIAAPAFPDLDFHVIGAGRAAESLDTLPNLIVHEEMPFVETLAYVQHAVFGIAPYRDENTPSYLLDTSMKLKQFAYFGKPAVCPEFALGNVAGRCGYIPGNRASIIKAVSSALAYQEPVSIDLVEWSEIADRILTPERFPEHRLTEKKQT</sequence>
<gene>
    <name evidence="2" type="ORF">GOB84_01380</name>
</gene>
<evidence type="ECO:0000313" key="3">
    <source>
        <dbReference type="Proteomes" id="UP000615326"/>
    </source>
</evidence>
<proteinExistence type="predicted"/>
<protein>
    <submittedName>
        <fullName evidence="2">Polysaccharide biosynthesis protein GumK</fullName>
    </submittedName>
</protein>
<dbReference type="Gene3D" id="3.40.50.11010">
    <property type="match status" value="1"/>
</dbReference>
<dbReference type="Pfam" id="PF22059">
    <property type="entry name" value="GumK_N"/>
    <property type="match status" value="1"/>
</dbReference>
<name>A0ABX0K652_9PROT</name>
<dbReference type="Proteomes" id="UP000615326">
    <property type="component" value="Unassembled WGS sequence"/>
</dbReference>
<keyword evidence="3" id="KW-1185">Reference proteome</keyword>
<comment type="caution">
    <text evidence="2">The sequence shown here is derived from an EMBL/GenBank/DDBJ whole genome shotgun (WGS) entry which is preliminary data.</text>
</comment>
<dbReference type="EMBL" id="WOSW01000001">
    <property type="protein sequence ID" value="NHO31227.1"/>
    <property type="molecule type" value="Genomic_DNA"/>
</dbReference>
<dbReference type="Gene3D" id="3.40.50.2000">
    <property type="entry name" value="Glycogen Phosphorylase B"/>
    <property type="match status" value="1"/>
</dbReference>
<evidence type="ECO:0000313" key="2">
    <source>
        <dbReference type="EMBL" id="NHO31227.1"/>
    </source>
</evidence>
<dbReference type="InterPro" id="IPR054299">
    <property type="entry name" value="GumK_N"/>
</dbReference>
<reference evidence="2 3" key="1">
    <citation type="journal article" date="2020" name="Int. J. Syst. Evol. Microbiol.">
        <title>Novel acetic acid bacteria from cider fermentations: Acetobacter conturbans sp. nov. and Acetobacter fallax sp. nov.</title>
        <authorList>
            <person name="Sombolestani A.S."/>
            <person name="Cleenwerck I."/>
            <person name="Cnockaert M."/>
            <person name="Borremans W."/>
            <person name="Wieme A.D."/>
            <person name="De Vuyst L."/>
            <person name="Vandamme P."/>
        </authorList>
    </citation>
    <scope>NUCLEOTIDE SEQUENCE [LARGE SCALE GENOMIC DNA]</scope>
    <source>
        <strain evidence="2 3">LMG 1637</strain>
    </source>
</reference>
<organism evidence="2 3">
    <name type="scientific">Acetobacter fallax</name>
    <dbReference type="NCBI Taxonomy" id="1737473"/>
    <lineage>
        <taxon>Bacteria</taxon>
        <taxon>Pseudomonadati</taxon>
        <taxon>Pseudomonadota</taxon>
        <taxon>Alphaproteobacteria</taxon>
        <taxon>Acetobacterales</taxon>
        <taxon>Acetobacteraceae</taxon>
        <taxon>Acetobacter</taxon>
    </lineage>
</organism>